<evidence type="ECO:0008006" key="3">
    <source>
        <dbReference type="Google" id="ProtNLM"/>
    </source>
</evidence>
<proteinExistence type="predicted"/>
<accession>A0A8J3N6F9</accession>
<comment type="caution">
    <text evidence="1">The sequence shown here is derived from an EMBL/GenBank/DDBJ whole genome shotgun (WGS) entry which is preliminary data.</text>
</comment>
<keyword evidence="2" id="KW-1185">Reference proteome</keyword>
<sequence length="61" mass="7362">MTCPHCQSTVTKERSQKTTPGYRTFRCLCCQRVFNERSRTPFNFLEYPTDIVLLVVFWRLR</sequence>
<evidence type="ECO:0000313" key="1">
    <source>
        <dbReference type="EMBL" id="GHO97508.1"/>
    </source>
</evidence>
<name>A0A8J3N6F9_9CHLR</name>
<dbReference type="AlphaFoldDB" id="A0A8J3N6F9"/>
<protein>
    <recommendedName>
        <fullName evidence="3">InsA N-terminal domain-containing protein</fullName>
    </recommendedName>
</protein>
<evidence type="ECO:0000313" key="2">
    <source>
        <dbReference type="Proteomes" id="UP000597444"/>
    </source>
</evidence>
<gene>
    <name evidence="1" type="ORF">KSF_075560</name>
</gene>
<dbReference type="Proteomes" id="UP000597444">
    <property type="component" value="Unassembled WGS sequence"/>
</dbReference>
<organism evidence="1 2">
    <name type="scientific">Reticulibacter mediterranei</name>
    <dbReference type="NCBI Taxonomy" id="2778369"/>
    <lineage>
        <taxon>Bacteria</taxon>
        <taxon>Bacillati</taxon>
        <taxon>Chloroflexota</taxon>
        <taxon>Ktedonobacteria</taxon>
        <taxon>Ktedonobacterales</taxon>
        <taxon>Reticulibacteraceae</taxon>
        <taxon>Reticulibacter</taxon>
    </lineage>
</organism>
<dbReference type="EMBL" id="BNJK01000001">
    <property type="protein sequence ID" value="GHO97508.1"/>
    <property type="molecule type" value="Genomic_DNA"/>
</dbReference>
<reference evidence="1" key="1">
    <citation type="submission" date="2020-10" db="EMBL/GenBank/DDBJ databases">
        <title>Taxonomic study of unclassified bacteria belonging to the class Ktedonobacteria.</title>
        <authorList>
            <person name="Yabe S."/>
            <person name="Wang C.M."/>
            <person name="Zheng Y."/>
            <person name="Sakai Y."/>
            <person name="Cavaletti L."/>
            <person name="Monciardini P."/>
            <person name="Donadio S."/>
        </authorList>
    </citation>
    <scope>NUCLEOTIDE SEQUENCE</scope>
    <source>
        <strain evidence="1">ID150040</strain>
    </source>
</reference>